<proteinExistence type="predicted"/>
<dbReference type="PROSITE" id="PS51029">
    <property type="entry name" value="MADF"/>
    <property type="match status" value="1"/>
</dbReference>
<dbReference type="EMBL" id="JBJJXI010000175">
    <property type="protein sequence ID" value="KAL3384321.1"/>
    <property type="molecule type" value="Genomic_DNA"/>
</dbReference>
<reference evidence="3 4" key="1">
    <citation type="journal article" date="2024" name="bioRxiv">
        <title>A reference genome for Trichogramma kaykai: A tiny desert-dwelling parasitoid wasp with competing sex-ratio distorters.</title>
        <authorList>
            <person name="Culotta J."/>
            <person name="Lindsey A.R."/>
        </authorList>
    </citation>
    <scope>NUCLEOTIDE SEQUENCE [LARGE SCALE GENOMIC DNA]</scope>
    <source>
        <strain evidence="3 4">KSX58</strain>
    </source>
</reference>
<keyword evidence="4" id="KW-1185">Reference proteome</keyword>
<dbReference type="AlphaFoldDB" id="A0ABD2VUC4"/>
<dbReference type="SMART" id="SM00595">
    <property type="entry name" value="MADF"/>
    <property type="match status" value="1"/>
</dbReference>
<evidence type="ECO:0000313" key="4">
    <source>
        <dbReference type="Proteomes" id="UP001627154"/>
    </source>
</evidence>
<feature type="compositionally biased region" description="Polar residues" evidence="1">
    <location>
        <begin position="225"/>
        <end position="235"/>
    </location>
</feature>
<dbReference type="Proteomes" id="UP001627154">
    <property type="component" value="Unassembled WGS sequence"/>
</dbReference>
<feature type="region of interest" description="Disordered" evidence="1">
    <location>
        <begin position="212"/>
        <end position="235"/>
    </location>
</feature>
<dbReference type="PANTHER" id="PTHR12243">
    <property type="entry name" value="MADF DOMAIN TRANSCRIPTION FACTOR"/>
    <property type="match status" value="1"/>
</dbReference>
<feature type="region of interest" description="Disordered" evidence="1">
    <location>
        <begin position="130"/>
        <end position="167"/>
    </location>
</feature>
<evidence type="ECO:0000313" key="3">
    <source>
        <dbReference type="EMBL" id="KAL3384321.1"/>
    </source>
</evidence>
<dbReference type="InterPro" id="IPR039353">
    <property type="entry name" value="TF_Adf1"/>
</dbReference>
<name>A0ABD2VUC4_9HYME</name>
<organism evidence="3 4">
    <name type="scientific">Trichogramma kaykai</name>
    <dbReference type="NCBI Taxonomy" id="54128"/>
    <lineage>
        <taxon>Eukaryota</taxon>
        <taxon>Metazoa</taxon>
        <taxon>Ecdysozoa</taxon>
        <taxon>Arthropoda</taxon>
        <taxon>Hexapoda</taxon>
        <taxon>Insecta</taxon>
        <taxon>Pterygota</taxon>
        <taxon>Neoptera</taxon>
        <taxon>Endopterygota</taxon>
        <taxon>Hymenoptera</taxon>
        <taxon>Apocrita</taxon>
        <taxon>Proctotrupomorpha</taxon>
        <taxon>Chalcidoidea</taxon>
        <taxon>Trichogrammatidae</taxon>
        <taxon>Trichogramma</taxon>
    </lineage>
</organism>
<gene>
    <name evidence="3" type="ORF">TKK_019919</name>
</gene>
<protein>
    <recommendedName>
        <fullName evidence="2">MADF domain-containing protein</fullName>
    </recommendedName>
</protein>
<dbReference type="Pfam" id="PF10545">
    <property type="entry name" value="MADF_DNA_bdg"/>
    <property type="match status" value="1"/>
</dbReference>
<dbReference type="InterPro" id="IPR006578">
    <property type="entry name" value="MADF-dom"/>
</dbReference>
<dbReference type="PANTHER" id="PTHR12243:SF67">
    <property type="entry name" value="COREPRESSOR OF PANGOLIN, ISOFORM A-RELATED"/>
    <property type="match status" value="1"/>
</dbReference>
<evidence type="ECO:0000256" key="1">
    <source>
        <dbReference type="SAM" id="MobiDB-lite"/>
    </source>
</evidence>
<comment type="caution">
    <text evidence="3">The sequence shown here is derived from an EMBL/GenBank/DDBJ whole genome shotgun (WGS) entry which is preliminary data.</text>
</comment>
<sequence length="235" mass="26304">MGENTIFCMEIIIHGVLSRPFLYNKFHPEFQEVHKKRQAFVDIAESVNKFNQIMDIDAEPITGNGAESTWNSLLNDFKEARKQTMKHKSGDGAKTTSFPFMKEMSFMEPILEQKQVWSTLNQNKEIGQFYQQQPSTSSGRKRPLQAPDPDVNASKKKRKTTADIEKMNSQMSDILDLFKNKMIATPASAQNASSDYTSSTPANSVNLSWRSSASANAGNPIRPWSSASVNAGNPF</sequence>
<feature type="domain" description="MADF" evidence="2">
    <location>
        <begin position="11"/>
        <end position="112"/>
    </location>
</feature>
<accession>A0ABD2VUC4</accession>
<evidence type="ECO:0000259" key="2">
    <source>
        <dbReference type="PROSITE" id="PS51029"/>
    </source>
</evidence>